<feature type="compositionally biased region" description="Low complexity" evidence="1">
    <location>
        <begin position="749"/>
        <end position="777"/>
    </location>
</feature>
<reference evidence="3" key="1">
    <citation type="submission" date="2021-02" db="EMBL/GenBank/DDBJ databases">
        <authorList>
            <person name="Nowell W R."/>
        </authorList>
    </citation>
    <scope>NUCLEOTIDE SEQUENCE</scope>
</reference>
<dbReference type="OrthoDB" id="300641at2759"/>
<feature type="compositionally biased region" description="Polar residues" evidence="1">
    <location>
        <begin position="155"/>
        <end position="171"/>
    </location>
</feature>
<feature type="compositionally biased region" description="Polar residues" evidence="1">
    <location>
        <begin position="646"/>
        <end position="657"/>
    </location>
</feature>
<feature type="non-terminal residue" evidence="3">
    <location>
        <position position="1"/>
    </location>
</feature>
<evidence type="ECO:0000313" key="4">
    <source>
        <dbReference type="EMBL" id="CAF3651010.1"/>
    </source>
</evidence>
<dbReference type="InterPro" id="IPR001478">
    <property type="entry name" value="PDZ"/>
</dbReference>
<name>A0A813X8Z3_9BILA</name>
<feature type="region of interest" description="Disordered" evidence="1">
    <location>
        <begin position="139"/>
        <end position="171"/>
    </location>
</feature>
<feature type="region of interest" description="Disordered" evidence="1">
    <location>
        <begin position="306"/>
        <end position="338"/>
    </location>
</feature>
<evidence type="ECO:0000313" key="3">
    <source>
        <dbReference type="EMBL" id="CAF0863438.1"/>
    </source>
</evidence>
<accession>A0A813X8Z3</accession>
<dbReference type="EMBL" id="CAJNOQ010001048">
    <property type="protein sequence ID" value="CAF0863438.1"/>
    <property type="molecule type" value="Genomic_DNA"/>
</dbReference>
<dbReference type="PROSITE" id="PS50106">
    <property type="entry name" value="PDZ"/>
    <property type="match status" value="1"/>
</dbReference>
<feature type="region of interest" description="Disordered" evidence="1">
    <location>
        <begin position="178"/>
        <end position="197"/>
    </location>
</feature>
<dbReference type="EMBL" id="CAJOBC010001048">
    <property type="protein sequence ID" value="CAF3651010.1"/>
    <property type="molecule type" value="Genomic_DNA"/>
</dbReference>
<organism evidence="3 5">
    <name type="scientific">Didymodactylos carnosus</name>
    <dbReference type="NCBI Taxonomy" id="1234261"/>
    <lineage>
        <taxon>Eukaryota</taxon>
        <taxon>Metazoa</taxon>
        <taxon>Spiralia</taxon>
        <taxon>Gnathifera</taxon>
        <taxon>Rotifera</taxon>
        <taxon>Eurotatoria</taxon>
        <taxon>Bdelloidea</taxon>
        <taxon>Philodinida</taxon>
        <taxon>Philodinidae</taxon>
        <taxon>Didymodactylos</taxon>
    </lineage>
</organism>
<dbReference type="Proteomes" id="UP000663829">
    <property type="component" value="Unassembled WGS sequence"/>
</dbReference>
<dbReference type="AlphaFoldDB" id="A0A813X8Z3"/>
<feature type="region of interest" description="Disordered" evidence="1">
    <location>
        <begin position="742"/>
        <end position="777"/>
    </location>
</feature>
<evidence type="ECO:0000313" key="5">
    <source>
        <dbReference type="Proteomes" id="UP000663829"/>
    </source>
</evidence>
<feature type="compositionally biased region" description="Low complexity" evidence="1">
    <location>
        <begin position="144"/>
        <end position="154"/>
    </location>
</feature>
<feature type="region of interest" description="Disordered" evidence="1">
    <location>
        <begin position="51"/>
        <end position="96"/>
    </location>
</feature>
<feature type="region of interest" description="Disordered" evidence="1">
    <location>
        <begin position="642"/>
        <end position="662"/>
    </location>
</feature>
<dbReference type="Proteomes" id="UP000681722">
    <property type="component" value="Unassembled WGS sequence"/>
</dbReference>
<feature type="domain" description="PDZ" evidence="2">
    <location>
        <begin position="1"/>
        <end position="47"/>
    </location>
</feature>
<feature type="compositionally biased region" description="Polar residues" evidence="1">
    <location>
        <begin position="555"/>
        <end position="568"/>
    </location>
</feature>
<sequence length="777" mass="88541">SKAALGDLTSGDTVISVNGSSAQSLREINDIIDAARDQLIIEVQSSTFPIRGGRLDSSSSLDKENSPVRYTTRTTTQTDYNKNQHHRPSYSSYSPTTLLENSNYRNLNTDQQLYTDTYGRSIINPLPAIFHTATVTVTSPTGKQSQSQSIYQSSHANSSYQPQIYRPSTNNYDIPKSYSRSTHDHGGYASDTNDMRHSNISTQPYAVSNRRAVNVTTNIQHNVPSSTYNISNNDATYHSDSEYVTSGPRYYKIARQTNSSRRPSNVVLPIKSLSSKAYDNTSYIQQQQPTPSVQHAVSHFDFNRYQQQQQSHHQESRQLPQSQQRSHIHHLPPRLVLPQNDYGYKPEVEIDQELGAELLKSPITNKKRYADSSFFTTPYNTYPTIEEQKKMAHKIANILEGDDPLSKGHTKFERQREKANKFIVEGESTSINSNYRPLKSVQAISPRSKSSTIPECIQHSLNEAQYINPLRYVGAPEEFKHIHMQEHVIHNSVAPQLAAGLVADLNENRGKGAALFQKRKARSEKWVIDENNVKKQSYQPTSSYIGETTKPWGQRASSSWSGDESYSTPSYSPVRPMYSFDQQLPEPTVISPVGPRFSDFNVKPKGWHSENVSLQSQRPPVVDQRKSINLNIGPSIREGIMESHTRSNSVPWSPSPTAQKSQEQFFAQQQQQQSQEDEYWSNQKENLLSKWKNQDYVQLNQHQQQQIPVTREGVENLRRQLTQNQVQEDHYNDAMKKAYGIGPRKFFGSHPQLPSHQQSQSQQYHNQQQQQHHFTDL</sequence>
<evidence type="ECO:0000259" key="2">
    <source>
        <dbReference type="PROSITE" id="PS50106"/>
    </source>
</evidence>
<protein>
    <recommendedName>
        <fullName evidence="2">PDZ domain-containing protein</fullName>
    </recommendedName>
</protein>
<keyword evidence="5" id="KW-1185">Reference proteome</keyword>
<proteinExistence type="predicted"/>
<feature type="region of interest" description="Disordered" evidence="1">
    <location>
        <begin position="545"/>
        <end position="568"/>
    </location>
</feature>
<evidence type="ECO:0000256" key="1">
    <source>
        <dbReference type="SAM" id="MobiDB-lite"/>
    </source>
</evidence>
<gene>
    <name evidence="3" type="ORF">GPM918_LOCUS6709</name>
    <name evidence="4" type="ORF">SRO942_LOCUS6709</name>
</gene>
<comment type="caution">
    <text evidence="3">The sequence shown here is derived from an EMBL/GenBank/DDBJ whole genome shotgun (WGS) entry which is preliminary data.</text>
</comment>